<name>A0A165DPF9_9APHY</name>
<dbReference type="EMBL" id="KV427630">
    <property type="protein sequence ID" value="KZT05330.1"/>
    <property type="molecule type" value="Genomic_DNA"/>
</dbReference>
<organism evidence="1 2">
    <name type="scientific">Laetiporus sulphureus 93-53</name>
    <dbReference type="NCBI Taxonomy" id="1314785"/>
    <lineage>
        <taxon>Eukaryota</taxon>
        <taxon>Fungi</taxon>
        <taxon>Dikarya</taxon>
        <taxon>Basidiomycota</taxon>
        <taxon>Agaricomycotina</taxon>
        <taxon>Agaricomycetes</taxon>
        <taxon>Polyporales</taxon>
        <taxon>Laetiporus</taxon>
    </lineage>
</organism>
<protein>
    <recommendedName>
        <fullName evidence="3">F-box domain-containing protein</fullName>
    </recommendedName>
</protein>
<dbReference type="InParanoid" id="A0A165DPF9"/>
<proteinExistence type="predicted"/>
<accession>A0A165DPF9</accession>
<dbReference type="AlphaFoldDB" id="A0A165DPF9"/>
<keyword evidence="2" id="KW-1185">Reference proteome</keyword>
<evidence type="ECO:0000313" key="2">
    <source>
        <dbReference type="Proteomes" id="UP000076871"/>
    </source>
</evidence>
<gene>
    <name evidence="1" type="ORF">LAESUDRAFT_224652</name>
</gene>
<sequence length="126" mass="14099">MLSLNLSCEGWNFKYVPLFLGPNLTMLRIFPRPTCSEESVTSFFANIPQISPQLSLLMLRGTVRWSASLSHALGSLRCLESLCVDVSQDSMIGYLLLGLCHLPSLRDLTVFYLCDDPRTLEGNGRK</sequence>
<reference evidence="1 2" key="1">
    <citation type="journal article" date="2016" name="Mol. Biol. Evol.">
        <title>Comparative Genomics of Early-Diverging Mushroom-Forming Fungi Provides Insights into the Origins of Lignocellulose Decay Capabilities.</title>
        <authorList>
            <person name="Nagy L.G."/>
            <person name="Riley R."/>
            <person name="Tritt A."/>
            <person name="Adam C."/>
            <person name="Daum C."/>
            <person name="Floudas D."/>
            <person name="Sun H."/>
            <person name="Yadav J.S."/>
            <person name="Pangilinan J."/>
            <person name="Larsson K.H."/>
            <person name="Matsuura K."/>
            <person name="Barry K."/>
            <person name="Labutti K."/>
            <person name="Kuo R."/>
            <person name="Ohm R.A."/>
            <person name="Bhattacharya S.S."/>
            <person name="Shirouzu T."/>
            <person name="Yoshinaga Y."/>
            <person name="Martin F.M."/>
            <person name="Grigoriev I.V."/>
            <person name="Hibbett D.S."/>
        </authorList>
    </citation>
    <scope>NUCLEOTIDE SEQUENCE [LARGE SCALE GENOMIC DNA]</scope>
    <source>
        <strain evidence="1 2">93-53</strain>
    </source>
</reference>
<dbReference type="RefSeq" id="XP_040763070.1">
    <property type="nucleotide sequence ID" value="XM_040901635.1"/>
</dbReference>
<dbReference type="Proteomes" id="UP000076871">
    <property type="component" value="Unassembled WGS sequence"/>
</dbReference>
<evidence type="ECO:0008006" key="3">
    <source>
        <dbReference type="Google" id="ProtNLM"/>
    </source>
</evidence>
<evidence type="ECO:0000313" key="1">
    <source>
        <dbReference type="EMBL" id="KZT05330.1"/>
    </source>
</evidence>
<dbReference type="GeneID" id="63818667"/>